<dbReference type="GO" id="GO:0006364">
    <property type="term" value="P:rRNA processing"/>
    <property type="evidence" value="ECO:0007669"/>
    <property type="project" value="UniProtKB-UniRule"/>
</dbReference>
<protein>
    <recommendedName>
        <fullName evidence="3 15">Ribosomal RNA-processing protein 8</fullName>
        <ecNumber evidence="15">2.1.1.-</ecNumber>
    </recommendedName>
</protein>
<dbReference type="PANTHER" id="PTHR12787:SF0">
    <property type="entry name" value="RIBOSOMAL RNA-PROCESSING PROTEIN 8"/>
    <property type="match status" value="1"/>
</dbReference>
<dbReference type="GO" id="GO:0072332">
    <property type="term" value="P:intrinsic apoptotic signaling pathway by p53 class mediator"/>
    <property type="evidence" value="ECO:0007669"/>
    <property type="project" value="Ensembl"/>
</dbReference>
<dbReference type="InterPro" id="IPR029063">
    <property type="entry name" value="SAM-dependent_MTases_sf"/>
</dbReference>
<dbReference type="FunFam" id="3.40.50.150:FF:000068">
    <property type="entry name" value="Ribosomal RNA-processing protein 8"/>
    <property type="match status" value="1"/>
</dbReference>
<evidence type="ECO:0000256" key="4">
    <source>
        <dbReference type="ARBA" id="ARBA00022491"/>
    </source>
</evidence>
<keyword evidence="17" id="KW-0732">Signal</keyword>
<dbReference type="Proteomes" id="UP000694540">
    <property type="component" value="Unplaced"/>
</dbReference>
<gene>
    <name evidence="18" type="primary">RRP8</name>
</gene>
<evidence type="ECO:0000256" key="12">
    <source>
        <dbReference type="ARBA" id="ARBA00023242"/>
    </source>
</evidence>
<feature type="compositionally biased region" description="Basic residues" evidence="16">
    <location>
        <begin position="140"/>
        <end position="149"/>
    </location>
</feature>
<feature type="compositionally biased region" description="Low complexity" evidence="16">
    <location>
        <begin position="51"/>
        <end position="73"/>
    </location>
</feature>
<evidence type="ECO:0000256" key="17">
    <source>
        <dbReference type="SAM" id="SignalP"/>
    </source>
</evidence>
<dbReference type="GO" id="GO:0005886">
    <property type="term" value="C:plasma membrane"/>
    <property type="evidence" value="ECO:0007669"/>
    <property type="project" value="Ensembl"/>
</dbReference>
<keyword evidence="4" id="KW-0678">Repressor</keyword>
<dbReference type="SMR" id="A0A8C3YFQ1"/>
<evidence type="ECO:0000256" key="15">
    <source>
        <dbReference type="RuleBase" id="RU365074"/>
    </source>
</evidence>
<dbReference type="InterPro" id="IPR042036">
    <property type="entry name" value="RRP8_N"/>
</dbReference>
<evidence type="ECO:0000256" key="5">
    <source>
        <dbReference type="ARBA" id="ARBA00022552"/>
    </source>
</evidence>
<evidence type="ECO:0000256" key="7">
    <source>
        <dbReference type="ARBA" id="ARBA00022679"/>
    </source>
</evidence>
<evidence type="ECO:0000256" key="8">
    <source>
        <dbReference type="ARBA" id="ARBA00022691"/>
    </source>
</evidence>
<dbReference type="GO" id="GO:0005654">
    <property type="term" value="C:nucleoplasm"/>
    <property type="evidence" value="ECO:0007669"/>
    <property type="project" value="Ensembl"/>
</dbReference>
<dbReference type="PANTHER" id="PTHR12787">
    <property type="entry name" value="RIBOSOMAL RNA-PROCESSING PROTEIN 8"/>
    <property type="match status" value="1"/>
</dbReference>
<sequence length="512" mass="56401">MVLGAAPASLAAVAVTLWFPAALGRLRAPAPGRALHVEGRAGPESSPPSPMFEEPAWAEEAPAVPEPRPGAFRPRPPAASRSKGSKRRQLLATLRALEASCLPQQPPSPPGSDSEEEEVVEGKKKHPKKASFVGASPKVEKKRKKKCQKRGPPSHESKEEDVERNERHKGALLGGDSAKEEKRKRPCRKQTLTNPAWHLGSADRTGPKAWNSSAANDPTKPGPETPSSEAPRTLSRKQWRNRQKNKRRQKNKFRPPHPPGQPPDEPPDQPPAPAEDETEVSPAAGPHGCRAKALRARMAQRLDGARFRYLNEQLYSVPSSAAQRLFQEDPEAFLLYHRGFQSQVKKWPLQPVDRIARDLRQRPATLVVADFGCGDCRLASSIRNPVHCFDLAPLDPRVTVCDMAQVPLEDASVDVAVFCLSLMGTNIRDFLEEANRVLKPGGLLKVAEVSSRFEDVRAFLGAVSKLGFKVISKDLTNSHFFLFDFQKTGPPRVGPKAQLTGLQLQPCLYKRR</sequence>
<dbReference type="InterPro" id="IPR007823">
    <property type="entry name" value="RRP8"/>
</dbReference>
<keyword evidence="8 15" id="KW-0949">S-adenosyl-L-methionine</keyword>
<dbReference type="GO" id="GO:0032259">
    <property type="term" value="P:methylation"/>
    <property type="evidence" value="ECO:0007669"/>
    <property type="project" value="UniProtKB-KW"/>
</dbReference>
<evidence type="ECO:0000256" key="16">
    <source>
        <dbReference type="SAM" id="MobiDB-lite"/>
    </source>
</evidence>
<evidence type="ECO:0000256" key="13">
    <source>
        <dbReference type="ARBA" id="ARBA00057870"/>
    </source>
</evidence>
<keyword evidence="6 15" id="KW-0489">Methyltransferase</keyword>
<dbReference type="FunFam" id="1.10.10.2150:FF:000001">
    <property type="entry name" value="Ribosomal RNA-processing protein 8"/>
    <property type="match status" value="1"/>
</dbReference>
<evidence type="ECO:0000256" key="1">
    <source>
        <dbReference type="ARBA" id="ARBA00004604"/>
    </source>
</evidence>
<feature type="signal peptide" evidence="17">
    <location>
        <begin position="1"/>
        <end position="24"/>
    </location>
</feature>
<evidence type="ECO:0000256" key="11">
    <source>
        <dbReference type="ARBA" id="ARBA00023163"/>
    </source>
</evidence>
<evidence type="ECO:0000256" key="9">
    <source>
        <dbReference type="ARBA" id="ARBA00022853"/>
    </source>
</evidence>
<dbReference type="GO" id="GO:0005829">
    <property type="term" value="C:cytosol"/>
    <property type="evidence" value="ECO:0007669"/>
    <property type="project" value="Ensembl"/>
</dbReference>
<dbReference type="GO" id="GO:0045892">
    <property type="term" value="P:negative regulation of DNA-templated transcription"/>
    <property type="evidence" value="ECO:0007669"/>
    <property type="project" value="Ensembl"/>
</dbReference>
<evidence type="ECO:0000256" key="6">
    <source>
        <dbReference type="ARBA" id="ARBA00022603"/>
    </source>
</evidence>
<dbReference type="GO" id="GO:0097009">
    <property type="term" value="P:energy homeostasis"/>
    <property type="evidence" value="ECO:0007669"/>
    <property type="project" value="Ensembl"/>
</dbReference>
<evidence type="ECO:0000313" key="18">
    <source>
        <dbReference type="Ensembl" id="ENSCWAP00000008908.1"/>
    </source>
</evidence>
<evidence type="ECO:0000313" key="19">
    <source>
        <dbReference type="Proteomes" id="UP000694540"/>
    </source>
</evidence>
<reference evidence="18" key="2">
    <citation type="submission" date="2025-09" db="UniProtKB">
        <authorList>
            <consortium name="Ensembl"/>
        </authorList>
    </citation>
    <scope>IDENTIFICATION</scope>
</reference>
<dbReference type="GO" id="GO:0000183">
    <property type="term" value="P:rDNA heterochromatin formation"/>
    <property type="evidence" value="ECO:0007669"/>
    <property type="project" value="Ensembl"/>
</dbReference>
<dbReference type="GO" id="GO:0008168">
    <property type="term" value="F:methyltransferase activity"/>
    <property type="evidence" value="ECO:0007669"/>
    <property type="project" value="UniProtKB-KW"/>
</dbReference>
<feature type="region of interest" description="Disordered" evidence="16">
    <location>
        <begin position="37"/>
        <end position="289"/>
    </location>
</feature>
<keyword evidence="9" id="KW-0156">Chromatin regulator</keyword>
<keyword evidence="11" id="KW-0804">Transcription</keyword>
<comment type="subunit">
    <text evidence="14">Component of the eNoSC complex, composed of SIRT1, SUV39H1 and RRP8.</text>
</comment>
<keyword evidence="12 15" id="KW-0539">Nucleus</keyword>
<proteinExistence type="inferred from homology"/>
<dbReference type="AlphaFoldDB" id="A0A8C3YFQ1"/>
<dbReference type="Gene3D" id="3.40.50.150">
    <property type="entry name" value="Vaccinia Virus protein VP39"/>
    <property type="match status" value="1"/>
</dbReference>
<dbReference type="Gene3D" id="1.10.10.2150">
    <property type="entry name" value="Ribosomal RNA-processing protein 8, N-terminal domain"/>
    <property type="match status" value="1"/>
</dbReference>
<keyword evidence="10" id="KW-0805">Transcription regulation</keyword>
<dbReference type="SUPFAM" id="SSF53335">
    <property type="entry name" value="S-adenosyl-L-methionine-dependent methyltransferases"/>
    <property type="match status" value="1"/>
</dbReference>
<dbReference type="GO" id="GO:0045786">
    <property type="term" value="P:negative regulation of cell cycle"/>
    <property type="evidence" value="ECO:0007669"/>
    <property type="project" value="Ensembl"/>
</dbReference>
<evidence type="ECO:0000256" key="14">
    <source>
        <dbReference type="ARBA" id="ARBA00062710"/>
    </source>
</evidence>
<accession>A0A8C3YFQ1</accession>
<comment type="subcellular location">
    <subcellularLocation>
        <location evidence="1 15">Nucleus</location>
        <location evidence="1 15">Nucleolus</location>
    </subcellularLocation>
</comment>
<feature type="compositionally biased region" description="Basic residues" evidence="16">
    <location>
        <begin position="234"/>
        <end position="255"/>
    </location>
</feature>
<dbReference type="CDD" id="cd02440">
    <property type="entry name" value="AdoMet_MTases"/>
    <property type="match status" value="1"/>
</dbReference>
<dbReference type="EC" id="2.1.1.-" evidence="15"/>
<comment type="function">
    <text evidence="13">Essential component of the eNoSC (energy-dependent nucleolar silencing) complex, a complex that mediates silencing of rDNA in response to intracellular energy status and acts by recruiting histone-modifying enzymes. The eNoSC complex is able to sense the energy status of cell: upon glucose starvation, elevation of NAD(+)/NADP(+) ratio activates SIRT1, leading to histone H3 deacetylation followed by dimethylation of H3 at 'Lys-9' (H3K9me2) by SUV39H1 and the formation of silent chromatin in the rDNA locus. In the complex, RRP8 binds to H3K9me2 and probably acts as a methyltransferase. Its substrates are however unknown.</text>
</comment>
<dbReference type="GO" id="GO:0042149">
    <property type="term" value="P:cellular response to glucose starvation"/>
    <property type="evidence" value="ECO:0007669"/>
    <property type="project" value="Ensembl"/>
</dbReference>
<dbReference type="InterPro" id="IPR023576">
    <property type="entry name" value="UbiE/COQ5_MeTrFase_CS"/>
</dbReference>
<dbReference type="GO" id="GO:0046015">
    <property type="term" value="P:regulation of transcription by glucose"/>
    <property type="evidence" value="ECO:0007669"/>
    <property type="project" value="Ensembl"/>
</dbReference>
<keyword evidence="19" id="KW-1185">Reference proteome</keyword>
<evidence type="ECO:0000256" key="2">
    <source>
        <dbReference type="ARBA" id="ARBA00006301"/>
    </source>
</evidence>
<dbReference type="Pfam" id="PF05148">
    <property type="entry name" value="Methyltransf_8"/>
    <property type="match status" value="1"/>
</dbReference>
<keyword evidence="5 15" id="KW-0698">rRNA processing</keyword>
<dbReference type="GeneTree" id="ENSGT00390000006189"/>
<dbReference type="GO" id="GO:0033553">
    <property type="term" value="C:rDNA heterochromatin"/>
    <property type="evidence" value="ECO:0007669"/>
    <property type="project" value="Ensembl"/>
</dbReference>
<dbReference type="GO" id="GO:1903450">
    <property type="term" value="P:regulation of G1 to G0 transition"/>
    <property type="evidence" value="ECO:0007669"/>
    <property type="project" value="Ensembl"/>
</dbReference>
<dbReference type="GO" id="GO:0061773">
    <property type="term" value="C:eNoSc complex"/>
    <property type="evidence" value="ECO:0007669"/>
    <property type="project" value="Ensembl"/>
</dbReference>
<reference evidence="18" key="1">
    <citation type="submission" date="2025-08" db="UniProtKB">
        <authorList>
            <consortium name="Ensembl"/>
        </authorList>
    </citation>
    <scope>IDENTIFICATION</scope>
</reference>
<evidence type="ECO:0000256" key="3">
    <source>
        <dbReference type="ARBA" id="ARBA00020203"/>
    </source>
</evidence>
<evidence type="ECO:0000256" key="10">
    <source>
        <dbReference type="ARBA" id="ARBA00023015"/>
    </source>
</evidence>
<feature type="compositionally biased region" description="Pro residues" evidence="16">
    <location>
        <begin position="256"/>
        <end position="273"/>
    </location>
</feature>
<feature type="chain" id="PRO_5034404909" description="Ribosomal RNA-processing protein 8" evidence="17">
    <location>
        <begin position="25"/>
        <end position="512"/>
    </location>
</feature>
<comment type="similarity">
    <text evidence="2 15">Belongs to the methyltransferase superfamily. RRP8 family.</text>
</comment>
<organism evidence="18 19">
    <name type="scientific">Catagonus wagneri</name>
    <name type="common">Chacoan peccary</name>
    <dbReference type="NCBI Taxonomy" id="51154"/>
    <lineage>
        <taxon>Eukaryota</taxon>
        <taxon>Metazoa</taxon>
        <taxon>Chordata</taxon>
        <taxon>Craniata</taxon>
        <taxon>Vertebrata</taxon>
        <taxon>Euteleostomi</taxon>
        <taxon>Mammalia</taxon>
        <taxon>Eutheria</taxon>
        <taxon>Laurasiatheria</taxon>
        <taxon>Artiodactyla</taxon>
        <taxon>Suina</taxon>
        <taxon>Tayassuidae</taxon>
        <taxon>Catagonus</taxon>
    </lineage>
</organism>
<keyword evidence="7 15" id="KW-0808">Transferase</keyword>
<dbReference type="PROSITE" id="PS01184">
    <property type="entry name" value="UBIE_2"/>
    <property type="match status" value="1"/>
</dbReference>
<dbReference type="Ensembl" id="ENSCWAT00000009682.1">
    <property type="protein sequence ID" value="ENSCWAP00000008908.1"/>
    <property type="gene ID" value="ENSCWAG00000006892.1"/>
</dbReference>
<name>A0A8C3YFQ1_9CETA</name>